<dbReference type="InParanoid" id="A2F6J4"/>
<evidence type="ECO:0000313" key="3">
    <source>
        <dbReference type="EMBL" id="EAX99492.1"/>
    </source>
</evidence>
<dbReference type="InterPro" id="IPR028011">
    <property type="entry name" value="DUF4476"/>
</dbReference>
<accession>A2F6J4</accession>
<dbReference type="AlphaFoldDB" id="A2F6J4"/>
<dbReference type="Proteomes" id="UP000001542">
    <property type="component" value="Unassembled WGS sequence"/>
</dbReference>
<protein>
    <recommendedName>
        <fullName evidence="2">DUF4476 domain-containing protein</fullName>
    </recommendedName>
</protein>
<dbReference type="EMBL" id="DS113636">
    <property type="protein sequence ID" value="EAX99492.1"/>
    <property type="molecule type" value="Genomic_DNA"/>
</dbReference>
<feature type="region of interest" description="Disordered" evidence="1">
    <location>
        <begin position="1"/>
        <end position="39"/>
    </location>
</feature>
<organism evidence="3 4">
    <name type="scientific">Trichomonas vaginalis (strain ATCC PRA-98 / G3)</name>
    <dbReference type="NCBI Taxonomy" id="412133"/>
    <lineage>
        <taxon>Eukaryota</taxon>
        <taxon>Metamonada</taxon>
        <taxon>Parabasalia</taxon>
        <taxon>Trichomonadida</taxon>
        <taxon>Trichomonadidae</taxon>
        <taxon>Trichomonas</taxon>
    </lineage>
</organism>
<name>A2F6J4_TRIV3</name>
<dbReference type="SMR" id="A2F6J4"/>
<dbReference type="RefSeq" id="XP_001312422.1">
    <property type="nucleotide sequence ID" value="XM_001312421.1"/>
</dbReference>
<dbReference type="Pfam" id="PF14771">
    <property type="entry name" value="DUF4476"/>
    <property type="match status" value="1"/>
</dbReference>
<reference evidence="3" key="1">
    <citation type="submission" date="2006-10" db="EMBL/GenBank/DDBJ databases">
        <authorList>
            <person name="Amadeo P."/>
            <person name="Zhao Q."/>
            <person name="Wortman J."/>
            <person name="Fraser-Liggett C."/>
            <person name="Carlton J."/>
        </authorList>
    </citation>
    <scope>NUCLEOTIDE SEQUENCE</scope>
    <source>
        <strain evidence="3">G3</strain>
    </source>
</reference>
<feature type="domain" description="DUF4476" evidence="2">
    <location>
        <begin position="55"/>
        <end position="143"/>
    </location>
</feature>
<evidence type="ECO:0000256" key="1">
    <source>
        <dbReference type="SAM" id="MobiDB-lite"/>
    </source>
</evidence>
<feature type="compositionally biased region" description="Basic residues" evidence="1">
    <location>
        <begin position="13"/>
        <end position="28"/>
    </location>
</feature>
<dbReference type="VEuPathDB" id="TrichDB:TVAGG3_0002060"/>
<proteinExistence type="predicted"/>
<evidence type="ECO:0000313" key="4">
    <source>
        <dbReference type="Proteomes" id="UP000001542"/>
    </source>
</evidence>
<sequence>MSKKVKISVAPKLNKKKKSTKKRQKSPPKKQGFVLSPYVPPEKKKNVEKIEVTKITPEKFQQVVNTVARCENWNDTKLVLEDMKRYYLSYSEIAQLLHRIPSVAERIKAGAILQKSLKDVQTNYFLFIQSFASKQERDGLEQIYSIEQKEDTFS</sequence>
<evidence type="ECO:0000259" key="2">
    <source>
        <dbReference type="Pfam" id="PF14771"/>
    </source>
</evidence>
<keyword evidence="4" id="KW-1185">Reference proteome</keyword>
<dbReference type="VEuPathDB" id="TrichDB:TVAG_413100"/>
<dbReference type="KEGG" id="tva:4757304"/>
<reference evidence="3" key="2">
    <citation type="journal article" date="2007" name="Science">
        <title>Draft genome sequence of the sexually transmitted pathogen Trichomonas vaginalis.</title>
        <authorList>
            <person name="Carlton J.M."/>
            <person name="Hirt R.P."/>
            <person name="Silva J.C."/>
            <person name="Delcher A.L."/>
            <person name="Schatz M."/>
            <person name="Zhao Q."/>
            <person name="Wortman J.R."/>
            <person name="Bidwell S.L."/>
            <person name="Alsmark U.C.M."/>
            <person name="Besteiro S."/>
            <person name="Sicheritz-Ponten T."/>
            <person name="Noel C.J."/>
            <person name="Dacks J.B."/>
            <person name="Foster P.G."/>
            <person name="Simillion C."/>
            <person name="Van de Peer Y."/>
            <person name="Miranda-Saavedra D."/>
            <person name="Barton G.J."/>
            <person name="Westrop G.D."/>
            <person name="Mueller S."/>
            <person name="Dessi D."/>
            <person name="Fiori P.L."/>
            <person name="Ren Q."/>
            <person name="Paulsen I."/>
            <person name="Zhang H."/>
            <person name="Bastida-Corcuera F.D."/>
            <person name="Simoes-Barbosa A."/>
            <person name="Brown M.T."/>
            <person name="Hayes R.D."/>
            <person name="Mukherjee M."/>
            <person name="Okumura C.Y."/>
            <person name="Schneider R."/>
            <person name="Smith A.J."/>
            <person name="Vanacova S."/>
            <person name="Villalvazo M."/>
            <person name="Haas B.J."/>
            <person name="Pertea M."/>
            <person name="Feldblyum T.V."/>
            <person name="Utterback T.R."/>
            <person name="Shu C.L."/>
            <person name="Osoegawa K."/>
            <person name="de Jong P.J."/>
            <person name="Hrdy I."/>
            <person name="Horvathova L."/>
            <person name="Zubacova Z."/>
            <person name="Dolezal P."/>
            <person name="Malik S.B."/>
            <person name="Logsdon J.M. Jr."/>
            <person name="Henze K."/>
            <person name="Gupta A."/>
            <person name="Wang C.C."/>
            <person name="Dunne R.L."/>
            <person name="Upcroft J.A."/>
            <person name="Upcroft P."/>
            <person name="White O."/>
            <person name="Salzberg S.L."/>
            <person name="Tang P."/>
            <person name="Chiu C.-H."/>
            <person name="Lee Y.-S."/>
            <person name="Embley T.M."/>
            <person name="Coombs G.H."/>
            <person name="Mottram J.C."/>
            <person name="Tachezy J."/>
            <person name="Fraser-Liggett C.M."/>
            <person name="Johnson P.J."/>
        </authorList>
    </citation>
    <scope>NUCLEOTIDE SEQUENCE [LARGE SCALE GENOMIC DNA]</scope>
    <source>
        <strain evidence="3">G3</strain>
    </source>
</reference>
<gene>
    <name evidence="3" type="ORF">TVAG_413100</name>
</gene>